<evidence type="ECO:0000256" key="1">
    <source>
        <dbReference type="SAM" id="MobiDB-lite"/>
    </source>
</evidence>
<gene>
    <name evidence="2" type="ORF">QE412_001403</name>
</gene>
<dbReference type="Proteomes" id="UP001226691">
    <property type="component" value="Unassembled WGS sequence"/>
</dbReference>
<feature type="region of interest" description="Disordered" evidence="1">
    <location>
        <begin position="170"/>
        <end position="322"/>
    </location>
</feature>
<reference evidence="2 3" key="1">
    <citation type="submission" date="2023-07" db="EMBL/GenBank/DDBJ databases">
        <title>Functional and genomic diversity of the sorghum phyllosphere microbiome.</title>
        <authorList>
            <person name="Shade A."/>
        </authorList>
    </citation>
    <scope>NUCLEOTIDE SEQUENCE [LARGE SCALE GENOMIC DNA]</scope>
    <source>
        <strain evidence="2 3">SORGH_AS_1207</strain>
    </source>
</reference>
<feature type="region of interest" description="Disordered" evidence="1">
    <location>
        <begin position="61"/>
        <end position="128"/>
    </location>
</feature>
<sequence length="419" mass="44535">MSCTDTGCPMASVVTGSVRAGSPATLTKLEYWRVLDLHRERALGTVPGVRAHRLRLLRQGGREHRVESGEVGDRAPFEGPRGGEAAEQIERRQAAPLGDEPRRQRLDEGHVVVAQRNPRRARAPQHVEERGVAEGMPVGSGHVVSRVAQPGAGRLERGARVGVQHDVFVVVPRRHGRDTDPQESGRAPSGVDERTGTGGGGGIRERCEPDERVEQQPCVLGGPRDRARDRETVGRVEARTDRQAAARRLEPDDADRGGRDADGPAAVGAHRRGQQARRDRDRSAAAGPARPGGQPPRVARRCVDERLGEPGEPELGRARLSHVDGAGGVEGLGERIGCRGHEVRSGAGAIAGGHAGAGDEVFVGEGDAPQRPARGSDERGDATQGGVRGHLGERAQIGEPGDAVEVVRREVARIERAVA</sequence>
<keyword evidence="3" id="KW-1185">Reference proteome</keyword>
<accession>A0ABU0TT34</accession>
<feature type="compositionally biased region" description="Low complexity" evidence="1">
    <location>
        <begin position="284"/>
        <end position="297"/>
    </location>
</feature>
<feature type="compositionally biased region" description="Basic and acidic residues" evidence="1">
    <location>
        <begin position="301"/>
        <end position="317"/>
    </location>
</feature>
<proteinExistence type="predicted"/>
<evidence type="ECO:0000313" key="2">
    <source>
        <dbReference type="EMBL" id="MDQ1122830.1"/>
    </source>
</evidence>
<feature type="compositionally biased region" description="Basic and acidic residues" evidence="1">
    <location>
        <begin position="61"/>
        <end position="76"/>
    </location>
</feature>
<evidence type="ECO:0000313" key="3">
    <source>
        <dbReference type="Proteomes" id="UP001226691"/>
    </source>
</evidence>
<comment type="caution">
    <text evidence="2">The sequence shown here is derived from an EMBL/GenBank/DDBJ whole genome shotgun (WGS) entry which is preliminary data.</text>
</comment>
<protein>
    <submittedName>
        <fullName evidence="2">Uncharacterized protein</fullName>
    </submittedName>
</protein>
<feature type="region of interest" description="Disordered" evidence="1">
    <location>
        <begin position="349"/>
        <end position="402"/>
    </location>
</feature>
<dbReference type="EMBL" id="JAUTBF010000001">
    <property type="protein sequence ID" value="MDQ1122830.1"/>
    <property type="molecule type" value="Genomic_DNA"/>
</dbReference>
<feature type="compositionally biased region" description="Basic and acidic residues" evidence="1">
    <location>
        <begin position="203"/>
        <end position="214"/>
    </location>
</feature>
<organism evidence="2 3">
    <name type="scientific">Microbacterium trichothecenolyticum</name>
    <name type="common">Aureobacterium trichothecenolyticum</name>
    <dbReference type="NCBI Taxonomy" id="69370"/>
    <lineage>
        <taxon>Bacteria</taxon>
        <taxon>Bacillati</taxon>
        <taxon>Actinomycetota</taxon>
        <taxon>Actinomycetes</taxon>
        <taxon>Micrococcales</taxon>
        <taxon>Microbacteriaceae</taxon>
        <taxon>Microbacterium</taxon>
    </lineage>
</organism>
<feature type="compositionally biased region" description="Basic and acidic residues" evidence="1">
    <location>
        <begin position="223"/>
        <end position="262"/>
    </location>
</feature>
<name>A0ABU0TT34_MICTR</name>
<feature type="compositionally biased region" description="Basic and acidic residues" evidence="1">
    <location>
        <begin position="88"/>
        <end position="110"/>
    </location>
</feature>